<sequence length="159" mass="17774">MKRLIYFLIFTICLHNCGVISVGQNKPCTCCEKTYTSVESAQKCISLNPNNRRTVDNRLVLLAIVTKEVQKNQELGWRILQDEKIITQAQRKYLLVTMSTAAARTLAGKSNTELQEIITGYKGENCFIIVNQALYPFGSWSAGEDRKRIVGMLGVGNGP</sequence>
<reference evidence="1 2" key="1">
    <citation type="submission" date="2019-04" db="EMBL/GenBank/DDBJ databases">
        <authorList>
            <person name="Feng G."/>
            <person name="Zhang J."/>
            <person name="Zhu H."/>
        </authorList>
    </citation>
    <scope>NUCLEOTIDE SEQUENCE [LARGE SCALE GENOMIC DNA]</scope>
    <source>
        <strain evidence="1 2">9PBR-1</strain>
    </source>
</reference>
<organism evidence="1 2">
    <name type="scientific">Hymenobacter metallicola</name>
    <dbReference type="NCBI Taxonomy" id="2563114"/>
    <lineage>
        <taxon>Bacteria</taxon>
        <taxon>Pseudomonadati</taxon>
        <taxon>Bacteroidota</taxon>
        <taxon>Cytophagia</taxon>
        <taxon>Cytophagales</taxon>
        <taxon>Hymenobacteraceae</taxon>
        <taxon>Hymenobacter</taxon>
    </lineage>
</organism>
<name>A0A4Z0QEQ5_9BACT</name>
<dbReference type="EMBL" id="SRMB01000001">
    <property type="protein sequence ID" value="TGE28214.1"/>
    <property type="molecule type" value="Genomic_DNA"/>
</dbReference>
<comment type="caution">
    <text evidence="1">The sequence shown here is derived from an EMBL/GenBank/DDBJ whole genome shotgun (WGS) entry which is preliminary data.</text>
</comment>
<dbReference type="OrthoDB" id="9858165at2"/>
<keyword evidence="2" id="KW-1185">Reference proteome</keyword>
<gene>
    <name evidence="1" type="ORF">E5K02_01755</name>
</gene>
<accession>A0A4Z0QEQ5</accession>
<proteinExistence type="predicted"/>
<evidence type="ECO:0000313" key="1">
    <source>
        <dbReference type="EMBL" id="TGE28214.1"/>
    </source>
</evidence>
<dbReference type="Proteomes" id="UP000298471">
    <property type="component" value="Unassembled WGS sequence"/>
</dbReference>
<dbReference type="RefSeq" id="WP_135391586.1">
    <property type="nucleotide sequence ID" value="NZ_SRMB01000001.1"/>
</dbReference>
<evidence type="ECO:0000313" key="2">
    <source>
        <dbReference type="Proteomes" id="UP000298471"/>
    </source>
</evidence>
<protein>
    <submittedName>
        <fullName evidence="1">Uncharacterized protein</fullName>
    </submittedName>
</protein>
<dbReference type="AlphaFoldDB" id="A0A4Z0QEQ5"/>